<keyword evidence="2" id="KW-1185">Reference proteome</keyword>
<organism evidence="1 2">
    <name type="scientific">Pleurodeles waltl</name>
    <name type="common">Iberian ribbed newt</name>
    <dbReference type="NCBI Taxonomy" id="8319"/>
    <lineage>
        <taxon>Eukaryota</taxon>
        <taxon>Metazoa</taxon>
        <taxon>Chordata</taxon>
        <taxon>Craniata</taxon>
        <taxon>Vertebrata</taxon>
        <taxon>Euteleostomi</taxon>
        <taxon>Amphibia</taxon>
        <taxon>Batrachia</taxon>
        <taxon>Caudata</taxon>
        <taxon>Salamandroidea</taxon>
        <taxon>Salamandridae</taxon>
        <taxon>Pleurodelinae</taxon>
        <taxon>Pleurodeles</taxon>
    </lineage>
</organism>
<comment type="caution">
    <text evidence="1">The sequence shown here is derived from an EMBL/GenBank/DDBJ whole genome shotgun (WGS) entry which is preliminary data.</text>
</comment>
<dbReference type="EMBL" id="JANPWB010000012">
    <property type="protein sequence ID" value="KAJ1116021.1"/>
    <property type="molecule type" value="Genomic_DNA"/>
</dbReference>
<dbReference type="AlphaFoldDB" id="A0AAV7NKF9"/>
<protein>
    <submittedName>
        <fullName evidence="1">Uncharacterized protein</fullName>
    </submittedName>
</protein>
<sequence length="121" mass="13250">MAIPIGSRSTLSWQLSGATFRAREAEVLVPLSVPRSERARSDLRVMYKPVFPGQNSLTSHSQQRNAAVQAHRAIIMAERLEEKTKALVLAVKGTLHDFTPVTAVCAHKGTAAAEEPYPDTR</sequence>
<evidence type="ECO:0000313" key="2">
    <source>
        <dbReference type="Proteomes" id="UP001066276"/>
    </source>
</evidence>
<evidence type="ECO:0000313" key="1">
    <source>
        <dbReference type="EMBL" id="KAJ1116021.1"/>
    </source>
</evidence>
<gene>
    <name evidence="1" type="ORF">NDU88_004240</name>
</gene>
<proteinExistence type="predicted"/>
<name>A0AAV7NKF9_PLEWA</name>
<dbReference type="Proteomes" id="UP001066276">
    <property type="component" value="Chromosome 8"/>
</dbReference>
<reference evidence="1" key="1">
    <citation type="journal article" date="2022" name="bioRxiv">
        <title>Sequencing and chromosome-scale assembly of the giantPleurodeles waltlgenome.</title>
        <authorList>
            <person name="Brown T."/>
            <person name="Elewa A."/>
            <person name="Iarovenko S."/>
            <person name="Subramanian E."/>
            <person name="Araus A.J."/>
            <person name="Petzold A."/>
            <person name="Susuki M."/>
            <person name="Suzuki K.-i.T."/>
            <person name="Hayashi T."/>
            <person name="Toyoda A."/>
            <person name="Oliveira C."/>
            <person name="Osipova E."/>
            <person name="Leigh N.D."/>
            <person name="Simon A."/>
            <person name="Yun M.H."/>
        </authorList>
    </citation>
    <scope>NUCLEOTIDE SEQUENCE</scope>
    <source>
        <strain evidence="1">20211129_DDA</strain>
        <tissue evidence="1">Liver</tissue>
    </source>
</reference>
<accession>A0AAV7NKF9</accession>